<comment type="caution">
    <text evidence="1">The sequence shown here is derived from an EMBL/GenBank/DDBJ whole genome shotgun (WGS) entry which is preliminary data.</text>
</comment>
<reference evidence="1 2" key="1">
    <citation type="submission" date="2024-04" db="EMBL/GenBank/DDBJ databases">
        <title>draft genome sequnece of Paenibacillus filicis.</title>
        <authorList>
            <person name="Kim D.-U."/>
        </authorList>
    </citation>
    <scope>NUCLEOTIDE SEQUENCE [LARGE SCALE GENOMIC DNA]</scope>
    <source>
        <strain evidence="1 2">KACC14197</strain>
    </source>
</reference>
<proteinExistence type="predicted"/>
<name>A0ABU9DHH4_9BACL</name>
<keyword evidence="2" id="KW-1185">Reference proteome</keyword>
<dbReference type="Proteomes" id="UP001469365">
    <property type="component" value="Unassembled WGS sequence"/>
</dbReference>
<accession>A0ABU9DHH4</accession>
<dbReference type="EMBL" id="JBBPCC010000003">
    <property type="protein sequence ID" value="MEK8127617.1"/>
    <property type="molecule type" value="Genomic_DNA"/>
</dbReference>
<organism evidence="1 2">
    <name type="scientific">Paenibacillus filicis</name>
    <dbReference type="NCBI Taxonomy" id="669464"/>
    <lineage>
        <taxon>Bacteria</taxon>
        <taxon>Bacillati</taxon>
        <taxon>Bacillota</taxon>
        <taxon>Bacilli</taxon>
        <taxon>Bacillales</taxon>
        <taxon>Paenibacillaceae</taxon>
        <taxon>Paenibacillus</taxon>
    </lineage>
</organism>
<evidence type="ECO:0000313" key="1">
    <source>
        <dbReference type="EMBL" id="MEK8127617.1"/>
    </source>
</evidence>
<dbReference type="RefSeq" id="WP_341414675.1">
    <property type="nucleotide sequence ID" value="NZ_JBBPCC010000003.1"/>
</dbReference>
<evidence type="ECO:0000313" key="2">
    <source>
        <dbReference type="Proteomes" id="UP001469365"/>
    </source>
</evidence>
<sequence>MTYECRPCELEIDFTSYVQFLIAHHAELNLPYSFAQKLSFVSSPLMFGKGLLIYEEELYRIVGAAGFVYGTGSHEYENRDVCQVETVFIENDHRHPFLFVRAMQELVRLMKAGNPDVRQVQFWTSADAGELDGLLAKFTALPGAARSEVQALAYYQIPFHELETFCGRFRDAR</sequence>
<gene>
    <name evidence="1" type="ORF">WMW72_06770</name>
</gene>
<protein>
    <submittedName>
        <fullName evidence="1">Uncharacterized protein</fullName>
    </submittedName>
</protein>